<reference evidence="1" key="1">
    <citation type="journal article" date="2023" name="Insect Mol. Biol.">
        <title>Genome sequencing provides insights into the evolution of gene families encoding plant cell wall-degrading enzymes in longhorned beetles.</title>
        <authorList>
            <person name="Shin N.R."/>
            <person name="Okamura Y."/>
            <person name="Kirsch R."/>
            <person name="Pauchet Y."/>
        </authorList>
    </citation>
    <scope>NUCLEOTIDE SEQUENCE</scope>
    <source>
        <strain evidence="1">RBIC_L_NR</strain>
    </source>
</reference>
<evidence type="ECO:0000313" key="2">
    <source>
        <dbReference type="Proteomes" id="UP001162156"/>
    </source>
</evidence>
<protein>
    <submittedName>
        <fullName evidence="1">Uncharacterized protein</fullName>
    </submittedName>
</protein>
<accession>A0AAV8ZJE8</accession>
<dbReference type="EMBL" id="JANEYF010001548">
    <property type="protein sequence ID" value="KAJ8963499.1"/>
    <property type="molecule type" value="Genomic_DNA"/>
</dbReference>
<keyword evidence="2" id="KW-1185">Reference proteome</keyword>
<dbReference type="Proteomes" id="UP001162156">
    <property type="component" value="Unassembled WGS sequence"/>
</dbReference>
<gene>
    <name evidence="1" type="ORF">NQ314_005578</name>
</gene>
<proteinExistence type="predicted"/>
<dbReference type="AlphaFoldDB" id="A0AAV8ZJE8"/>
<comment type="caution">
    <text evidence="1">The sequence shown here is derived from an EMBL/GenBank/DDBJ whole genome shotgun (WGS) entry which is preliminary data.</text>
</comment>
<evidence type="ECO:0000313" key="1">
    <source>
        <dbReference type="EMBL" id="KAJ8963499.1"/>
    </source>
</evidence>
<name>A0AAV8ZJE8_9CUCU</name>
<sequence>MSMLLLQLVKSIHLYKLSLEVKQVLVFSVSKLTLPDEPDNVPIDIPEKLQTKTKLEGVYPVNSSAKQLKVIACKEVLDKKFNVLSSFRFGSKRFLKTATVVSRFLITYYTDIFNNPKSRPKILMI</sequence>
<organism evidence="1 2">
    <name type="scientific">Rhamnusium bicolor</name>
    <dbReference type="NCBI Taxonomy" id="1586634"/>
    <lineage>
        <taxon>Eukaryota</taxon>
        <taxon>Metazoa</taxon>
        <taxon>Ecdysozoa</taxon>
        <taxon>Arthropoda</taxon>
        <taxon>Hexapoda</taxon>
        <taxon>Insecta</taxon>
        <taxon>Pterygota</taxon>
        <taxon>Neoptera</taxon>
        <taxon>Endopterygota</taxon>
        <taxon>Coleoptera</taxon>
        <taxon>Polyphaga</taxon>
        <taxon>Cucujiformia</taxon>
        <taxon>Chrysomeloidea</taxon>
        <taxon>Cerambycidae</taxon>
        <taxon>Lepturinae</taxon>
        <taxon>Rhagiini</taxon>
        <taxon>Rhamnusium</taxon>
    </lineage>
</organism>